<evidence type="ECO:0000313" key="1">
    <source>
        <dbReference type="EMBL" id="KAI8003308.1"/>
    </source>
</evidence>
<reference evidence="1 2" key="1">
    <citation type="journal article" date="2022" name="Plant J.">
        <title>Chromosome-level genome of Camellia lanceoleosa provides a valuable resource for understanding genome evolution and self-incompatibility.</title>
        <authorList>
            <person name="Gong W."/>
            <person name="Xiao S."/>
            <person name="Wang L."/>
            <person name="Liao Z."/>
            <person name="Chang Y."/>
            <person name="Mo W."/>
            <person name="Hu G."/>
            <person name="Li W."/>
            <person name="Zhao G."/>
            <person name="Zhu H."/>
            <person name="Hu X."/>
            <person name="Ji K."/>
            <person name="Xiang X."/>
            <person name="Song Q."/>
            <person name="Yuan D."/>
            <person name="Jin S."/>
            <person name="Zhang L."/>
        </authorList>
    </citation>
    <scope>NUCLEOTIDE SEQUENCE [LARGE SCALE GENOMIC DNA]</scope>
    <source>
        <strain evidence="1">SQ_2022a</strain>
    </source>
</reference>
<keyword evidence="2" id="KW-1185">Reference proteome</keyword>
<name>A0ACC0GRR0_9ERIC</name>
<evidence type="ECO:0000313" key="2">
    <source>
        <dbReference type="Proteomes" id="UP001060215"/>
    </source>
</evidence>
<organism evidence="1 2">
    <name type="scientific">Camellia lanceoleosa</name>
    <dbReference type="NCBI Taxonomy" id="1840588"/>
    <lineage>
        <taxon>Eukaryota</taxon>
        <taxon>Viridiplantae</taxon>
        <taxon>Streptophyta</taxon>
        <taxon>Embryophyta</taxon>
        <taxon>Tracheophyta</taxon>
        <taxon>Spermatophyta</taxon>
        <taxon>Magnoliopsida</taxon>
        <taxon>eudicotyledons</taxon>
        <taxon>Gunneridae</taxon>
        <taxon>Pentapetalae</taxon>
        <taxon>asterids</taxon>
        <taxon>Ericales</taxon>
        <taxon>Theaceae</taxon>
        <taxon>Camellia</taxon>
    </lineage>
</organism>
<comment type="caution">
    <text evidence="1">The sequence shown here is derived from an EMBL/GenBank/DDBJ whole genome shotgun (WGS) entry which is preliminary data.</text>
</comment>
<gene>
    <name evidence="1" type="ORF">LOK49_LG08G02508</name>
</gene>
<dbReference type="Proteomes" id="UP001060215">
    <property type="component" value="Chromosome 9"/>
</dbReference>
<dbReference type="EMBL" id="CM045766">
    <property type="protein sequence ID" value="KAI8003308.1"/>
    <property type="molecule type" value="Genomic_DNA"/>
</dbReference>
<accession>A0ACC0GRR0</accession>
<sequence>MKLGFRNHHSQEVLIERRFVLGFCWKENSHKEQIEAKNLFSSEEDEEQAKKEFAKTFVPGEAPSIPEDPKEEQAPKPVASTPEQIITIKAAIVNSQTLEGVARLEKSDGFYVGLNCDEQALKSGQLPADLKIGDNDATTNTEATKEDKMVTDEENEANDGPSDAETEQKNESADMEQILYDDEKVIGIATNDMGIAKDGSRRDNFQCGVELKGRITLLGEGCRGSLSEKIMKKYNLREKVQGQHQTYALGIKEDKWRNMGISTAAHSSKEKIRIPRVKAITAGPFTNGQNSASASLIDDDKDGKTAPRLSNTRTQIQAYVFDVIRASVPKLNLDDAFEQKNEIARAVEDELEKAMSAYGYEIVQTLIVDIEPDEHVKLRVATNEKAEAEKIVQIKRAEGDAESKYLVGSGIARQRQAIVDGLRESVLGFSVNVPGTTAKDVMDMVLITQYFDTMKEIGASSKSSAIFIPHGPGAIREIAEQIRDGLL</sequence>
<proteinExistence type="predicted"/>
<protein>
    <submittedName>
        <fullName evidence="1">Hypersensitive-induced response protein-like protein 1</fullName>
    </submittedName>
</protein>